<dbReference type="EMBL" id="CM047947">
    <property type="protein sequence ID" value="KAI9897073.1"/>
    <property type="molecule type" value="Genomic_DNA"/>
</dbReference>
<comment type="caution">
    <text evidence="1">The sequence shown here is derived from an EMBL/GenBank/DDBJ whole genome shotgun (WGS) entry which is preliminary data.</text>
</comment>
<gene>
    <name evidence="1" type="ORF">N3K66_008095</name>
</gene>
<keyword evidence="2" id="KW-1185">Reference proteome</keyword>
<proteinExistence type="predicted"/>
<name>A0ACC0USK0_9HYPO</name>
<protein>
    <submittedName>
        <fullName evidence="1">Uncharacterized protein</fullName>
    </submittedName>
</protein>
<organism evidence="1 2">
    <name type="scientific">Trichothecium roseum</name>
    <dbReference type="NCBI Taxonomy" id="47278"/>
    <lineage>
        <taxon>Eukaryota</taxon>
        <taxon>Fungi</taxon>
        <taxon>Dikarya</taxon>
        <taxon>Ascomycota</taxon>
        <taxon>Pezizomycotina</taxon>
        <taxon>Sordariomycetes</taxon>
        <taxon>Hypocreomycetidae</taxon>
        <taxon>Hypocreales</taxon>
        <taxon>Hypocreales incertae sedis</taxon>
        <taxon>Trichothecium</taxon>
    </lineage>
</organism>
<dbReference type="Proteomes" id="UP001163324">
    <property type="component" value="Chromosome 8"/>
</dbReference>
<evidence type="ECO:0000313" key="2">
    <source>
        <dbReference type="Proteomes" id="UP001163324"/>
    </source>
</evidence>
<reference evidence="1" key="1">
    <citation type="submission" date="2022-10" db="EMBL/GenBank/DDBJ databases">
        <title>Complete Genome of Trichothecium roseum strain YXFP-22015, a Plant Pathogen Isolated from Citrus.</title>
        <authorList>
            <person name="Wang Y."/>
            <person name="Zhu L."/>
        </authorList>
    </citation>
    <scope>NUCLEOTIDE SEQUENCE</scope>
    <source>
        <strain evidence="1">YXFP-22015</strain>
    </source>
</reference>
<evidence type="ECO:0000313" key="1">
    <source>
        <dbReference type="EMBL" id="KAI9897073.1"/>
    </source>
</evidence>
<sequence length="201" mass="21845">MSSQTPRSGDKRSNSRSRTSRPTTPLRPSSRSSFRDSARGAGGTDASFPLNAFEPAFAELSDAMADLEANMMHFQLMHESLSRFTESFSSFLYGLNMNAFCVDFPEGPIPESFRRDLDEEPASVPSTRSDAPDTEATFMTTDTSFVDNPPVSAKPGTKKANPETRQSRLPAARGAPTRGRTTSTRSRGRGSALPRGRGTAR</sequence>
<accession>A0ACC0USK0</accession>